<sequence length="59" mass="6813">MTRRRSSLSRPCFPSTFAAWSDRTPVVKNDSSIYRKLQSSTNLHQVASRCREEKNQLPS</sequence>
<protein>
    <submittedName>
        <fullName evidence="1">Uncharacterized protein</fullName>
    </submittedName>
</protein>
<name>A0A376AKP4_9HYPH</name>
<dbReference type="EMBL" id="UEYP01000006">
    <property type="protein sequence ID" value="SSC68334.1"/>
    <property type="molecule type" value="Genomic_DNA"/>
</dbReference>
<proteinExistence type="predicted"/>
<organism evidence="1 2">
    <name type="scientific">Ciceribacter selenitireducens ATCC BAA-1503</name>
    <dbReference type="NCBI Taxonomy" id="1336235"/>
    <lineage>
        <taxon>Bacteria</taxon>
        <taxon>Pseudomonadati</taxon>
        <taxon>Pseudomonadota</taxon>
        <taxon>Alphaproteobacteria</taxon>
        <taxon>Hyphomicrobiales</taxon>
        <taxon>Rhizobiaceae</taxon>
        <taxon>Ciceribacter</taxon>
    </lineage>
</organism>
<accession>A0A376AKP4</accession>
<evidence type="ECO:0000313" key="2">
    <source>
        <dbReference type="Proteomes" id="UP000254764"/>
    </source>
</evidence>
<gene>
    <name evidence="1" type="ORF">RHIZ70_4042</name>
</gene>
<dbReference type="AlphaFoldDB" id="A0A376AKP4"/>
<reference evidence="2" key="1">
    <citation type="submission" date="2018-07" db="EMBL/GenBank/DDBJ databases">
        <authorList>
            <person name="Peiro R."/>
            <person name="Begona"/>
            <person name="Cbmso G."/>
            <person name="Lopez M."/>
            <person name="Gonzalez S."/>
        </authorList>
    </citation>
    <scope>NUCLEOTIDE SEQUENCE [LARGE SCALE GENOMIC DNA]</scope>
</reference>
<keyword evidence="2" id="KW-1185">Reference proteome</keyword>
<evidence type="ECO:0000313" key="1">
    <source>
        <dbReference type="EMBL" id="SSC68334.1"/>
    </source>
</evidence>
<dbReference type="Proteomes" id="UP000254764">
    <property type="component" value="Unassembled WGS sequence"/>
</dbReference>